<feature type="transmembrane region" description="Helical" evidence="1">
    <location>
        <begin position="124"/>
        <end position="147"/>
    </location>
</feature>
<keyword evidence="4" id="KW-1185">Reference proteome</keyword>
<keyword evidence="1" id="KW-1133">Transmembrane helix</keyword>
<dbReference type="Proteomes" id="UP000053477">
    <property type="component" value="Unassembled WGS sequence"/>
</dbReference>
<keyword evidence="1" id="KW-0472">Membrane</keyword>
<sequence>MNQTAADLVQEFYEDAQVFTAAKHFIDASFAMLIYDHLLTFGDEVERVWKPKFTGATLLFLINRYFTPLQYIVNIASFFDAAWTFDSEACINFVKFPGAGTTCSIVVEIILIIRTYALYGGSNVLLAFLSVLFIIQISAMGMALSRSKPETTRFGLAGCILTGTDNIFAALWIAPLCMDSVICILTLWKTRQYIRDNVKTPILQVLRRDGILYFAVIFCANLLNVLIFSLAPENVKAIGARSGYLSFYPSI</sequence>
<dbReference type="OrthoDB" id="3242376at2759"/>
<dbReference type="InterPro" id="IPR045340">
    <property type="entry name" value="DUF6533"/>
</dbReference>
<dbReference type="EMBL" id="KQ086262">
    <property type="protein sequence ID" value="KLO05847.1"/>
    <property type="molecule type" value="Genomic_DNA"/>
</dbReference>
<protein>
    <recommendedName>
        <fullName evidence="2">DUF6533 domain-containing protein</fullName>
    </recommendedName>
</protein>
<feature type="domain" description="DUF6533" evidence="2">
    <location>
        <begin position="28"/>
        <end position="69"/>
    </location>
</feature>
<dbReference type="AlphaFoldDB" id="A0A0H2R3C0"/>
<evidence type="ECO:0000313" key="4">
    <source>
        <dbReference type="Proteomes" id="UP000053477"/>
    </source>
</evidence>
<proteinExistence type="predicted"/>
<feature type="transmembrane region" description="Helical" evidence="1">
    <location>
        <begin position="210"/>
        <end position="231"/>
    </location>
</feature>
<dbReference type="InParanoid" id="A0A0H2R3C0"/>
<organism evidence="3 4">
    <name type="scientific">Schizopora paradoxa</name>
    <dbReference type="NCBI Taxonomy" id="27342"/>
    <lineage>
        <taxon>Eukaryota</taxon>
        <taxon>Fungi</taxon>
        <taxon>Dikarya</taxon>
        <taxon>Basidiomycota</taxon>
        <taxon>Agaricomycotina</taxon>
        <taxon>Agaricomycetes</taxon>
        <taxon>Hymenochaetales</taxon>
        <taxon>Schizoporaceae</taxon>
        <taxon>Schizopora</taxon>
    </lineage>
</organism>
<evidence type="ECO:0000256" key="1">
    <source>
        <dbReference type="SAM" id="Phobius"/>
    </source>
</evidence>
<reference evidence="3 4" key="1">
    <citation type="submission" date="2015-04" db="EMBL/GenBank/DDBJ databases">
        <title>Complete genome sequence of Schizopora paradoxa KUC8140, a cosmopolitan wood degrader in East Asia.</title>
        <authorList>
            <consortium name="DOE Joint Genome Institute"/>
            <person name="Min B."/>
            <person name="Park H."/>
            <person name="Jang Y."/>
            <person name="Kim J.-J."/>
            <person name="Kim K.H."/>
            <person name="Pangilinan J."/>
            <person name="Lipzen A."/>
            <person name="Riley R."/>
            <person name="Grigoriev I.V."/>
            <person name="Spatafora J.W."/>
            <person name="Choi I.-G."/>
        </authorList>
    </citation>
    <scope>NUCLEOTIDE SEQUENCE [LARGE SCALE GENOMIC DNA]</scope>
    <source>
        <strain evidence="3 4">KUC8140</strain>
    </source>
</reference>
<evidence type="ECO:0000259" key="2">
    <source>
        <dbReference type="Pfam" id="PF20151"/>
    </source>
</evidence>
<keyword evidence="1" id="KW-0812">Transmembrane</keyword>
<evidence type="ECO:0000313" key="3">
    <source>
        <dbReference type="EMBL" id="KLO05847.1"/>
    </source>
</evidence>
<accession>A0A0H2R3C0</accession>
<dbReference type="Pfam" id="PF20151">
    <property type="entry name" value="DUF6533"/>
    <property type="match status" value="1"/>
</dbReference>
<dbReference type="STRING" id="27342.A0A0H2R3C0"/>
<feature type="transmembrane region" description="Helical" evidence="1">
    <location>
        <begin position="167"/>
        <end position="189"/>
    </location>
</feature>
<name>A0A0H2R3C0_9AGAM</name>
<gene>
    <name evidence="3" type="ORF">SCHPADRAFT_710544</name>
</gene>